<proteinExistence type="predicted"/>
<dbReference type="Proteomes" id="UP000703661">
    <property type="component" value="Unassembled WGS sequence"/>
</dbReference>
<keyword evidence="2" id="KW-1185">Reference proteome</keyword>
<comment type="caution">
    <text evidence="1">The sequence shown here is derived from an EMBL/GenBank/DDBJ whole genome shotgun (WGS) entry which is preliminary data.</text>
</comment>
<dbReference type="EMBL" id="JAAAID010001471">
    <property type="protein sequence ID" value="KAG0009881.1"/>
    <property type="molecule type" value="Genomic_DNA"/>
</dbReference>
<organism evidence="1 2">
    <name type="scientific">Entomortierella chlamydospora</name>
    <dbReference type="NCBI Taxonomy" id="101097"/>
    <lineage>
        <taxon>Eukaryota</taxon>
        <taxon>Fungi</taxon>
        <taxon>Fungi incertae sedis</taxon>
        <taxon>Mucoromycota</taxon>
        <taxon>Mortierellomycotina</taxon>
        <taxon>Mortierellomycetes</taxon>
        <taxon>Mortierellales</taxon>
        <taxon>Mortierellaceae</taxon>
        <taxon>Entomortierella</taxon>
    </lineage>
</organism>
<accession>A0A9P6MQ40</accession>
<feature type="non-terminal residue" evidence="1">
    <location>
        <position position="157"/>
    </location>
</feature>
<reference evidence="1" key="1">
    <citation type="journal article" date="2020" name="Fungal Divers.">
        <title>Resolving the Mortierellaceae phylogeny through synthesis of multi-gene phylogenetics and phylogenomics.</title>
        <authorList>
            <person name="Vandepol N."/>
            <person name="Liber J."/>
            <person name="Desiro A."/>
            <person name="Na H."/>
            <person name="Kennedy M."/>
            <person name="Barry K."/>
            <person name="Grigoriev I.V."/>
            <person name="Miller A.N."/>
            <person name="O'Donnell K."/>
            <person name="Stajich J.E."/>
            <person name="Bonito G."/>
        </authorList>
    </citation>
    <scope>NUCLEOTIDE SEQUENCE</scope>
    <source>
        <strain evidence="1">NRRL 2769</strain>
    </source>
</reference>
<dbReference type="AlphaFoldDB" id="A0A9P6MQ40"/>
<protein>
    <submittedName>
        <fullName evidence="1">Uncharacterized protein</fullName>
    </submittedName>
</protein>
<sequence>MSYSIKTFWGISCSGPFEEPGFGGNAGDTWANYCTEGQDECYSSAYVWGYPRRAHCNYMTFVSGYERSSEFDCATRVTTNDIGNSCFRTTSCAENFGIRQLSFCCQGPKCHYRDSDGLPGYFDSSEGYVYLYDGQTKYPTDLGGLTHREFASKHGRK</sequence>
<evidence type="ECO:0000313" key="2">
    <source>
        <dbReference type="Proteomes" id="UP000703661"/>
    </source>
</evidence>
<name>A0A9P6MQ40_9FUNG</name>
<gene>
    <name evidence="1" type="ORF">BGZ80_001971</name>
</gene>
<evidence type="ECO:0000313" key="1">
    <source>
        <dbReference type="EMBL" id="KAG0009881.1"/>
    </source>
</evidence>